<comment type="caution">
    <text evidence="1">The sequence shown here is derived from an EMBL/GenBank/DDBJ whole genome shotgun (WGS) entry which is preliminary data.</text>
</comment>
<name>A0A7I8WLG6_BURXY</name>
<organism evidence="1 2">
    <name type="scientific">Bursaphelenchus xylophilus</name>
    <name type="common">Pinewood nematode worm</name>
    <name type="synonym">Aphelenchoides xylophilus</name>
    <dbReference type="NCBI Taxonomy" id="6326"/>
    <lineage>
        <taxon>Eukaryota</taxon>
        <taxon>Metazoa</taxon>
        <taxon>Ecdysozoa</taxon>
        <taxon>Nematoda</taxon>
        <taxon>Chromadorea</taxon>
        <taxon>Rhabditida</taxon>
        <taxon>Tylenchina</taxon>
        <taxon>Tylenchomorpha</taxon>
        <taxon>Aphelenchoidea</taxon>
        <taxon>Aphelenchoididae</taxon>
        <taxon>Bursaphelenchus</taxon>
    </lineage>
</organism>
<keyword evidence="2" id="KW-1185">Reference proteome</keyword>
<dbReference type="Proteomes" id="UP000659654">
    <property type="component" value="Unassembled WGS sequence"/>
</dbReference>
<evidence type="ECO:0000313" key="2">
    <source>
        <dbReference type="Proteomes" id="UP000659654"/>
    </source>
</evidence>
<dbReference type="EMBL" id="CAJFCV020000003">
    <property type="protein sequence ID" value="CAG9105634.1"/>
    <property type="molecule type" value="Genomic_DNA"/>
</dbReference>
<dbReference type="AlphaFoldDB" id="A0A7I8WLG6"/>
<evidence type="ECO:0000313" key="1">
    <source>
        <dbReference type="EMBL" id="CAD5219961.1"/>
    </source>
</evidence>
<gene>
    <name evidence="1" type="ORF">BXYJ_LOCUS5940</name>
</gene>
<accession>A0A7I8WLG6</accession>
<protein>
    <submittedName>
        <fullName evidence="1">(pine wood nematode) hypothetical protein</fullName>
    </submittedName>
</protein>
<dbReference type="EMBL" id="CAJFDI010000003">
    <property type="protein sequence ID" value="CAD5219961.1"/>
    <property type="molecule type" value="Genomic_DNA"/>
</dbReference>
<proteinExistence type="predicted"/>
<sequence>MFFERSIFGQMFGFITAKVSRKKIGHEECFRRHQAITKYTSSMENGLASWLPLHITDPIRPSLGPHITLVIFYPVFDVLAYDKGFSTSSFMFSNRISQD</sequence>
<reference evidence="1" key="1">
    <citation type="submission" date="2020-09" db="EMBL/GenBank/DDBJ databases">
        <authorList>
            <person name="Kikuchi T."/>
        </authorList>
    </citation>
    <scope>NUCLEOTIDE SEQUENCE</scope>
    <source>
        <strain evidence="1">Ka4C1</strain>
    </source>
</reference>
<dbReference type="Proteomes" id="UP000582659">
    <property type="component" value="Unassembled WGS sequence"/>
</dbReference>